<organism evidence="2 3">
    <name type="scientific">Halopelagius fulvigenes</name>
    <dbReference type="NCBI Taxonomy" id="1198324"/>
    <lineage>
        <taxon>Archaea</taxon>
        <taxon>Methanobacteriati</taxon>
        <taxon>Methanobacteriota</taxon>
        <taxon>Stenosarchaea group</taxon>
        <taxon>Halobacteria</taxon>
        <taxon>Halobacteriales</taxon>
        <taxon>Haloferacaceae</taxon>
    </lineage>
</organism>
<proteinExistence type="predicted"/>
<comment type="caution">
    <text evidence="2">The sequence shown here is derived from an EMBL/GenBank/DDBJ whole genome shotgun (WGS) entry which is preliminary data.</text>
</comment>
<reference evidence="2 3" key="1">
    <citation type="journal article" date="2019" name="Int. J. Syst. Evol. Microbiol.">
        <title>The Global Catalogue of Microorganisms (GCM) 10K type strain sequencing project: providing services to taxonomists for standard genome sequencing and annotation.</title>
        <authorList>
            <consortium name="The Broad Institute Genomics Platform"/>
            <consortium name="The Broad Institute Genome Sequencing Center for Infectious Disease"/>
            <person name="Wu L."/>
            <person name="Ma J."/>
        </authorList>
    </citation>
    <scope>NUCLEOTIDE SEQUENCE [LARGE SCALE GENOMIC DNA]</scope>
    <source>
        <strain evidence="2 3">YIM 94188</strain>
    </source>
</reference>
<dbReference type="EMBL" id="JBHSXH010000015">
    <property type="protein sequence ID" value="MFC6826715.1"/>
    <property type="molecule type" value="Genomic_DNA"/>
</dbReference>
<keyword evidence="1" id="KW-0472">Membrane</keyword>
<keyword evidence="3" id="KW-1185">Reference proteome</keyword>
<dbReference type="AlphaFoldDB" id="A0ABD5U1E0"/>
<feature type="transmembrane region" description="Helical" evidence="1">
    <location>
        <begin position="92"/>
        <end position="111"/>
    </location>
</feature>
<keyword evidence="1" id="KW-1133">Transmembrane helix</keyword>
<dbReference type="RefSeq" id="WP_379698717.1">
    <property type="nucleotide sequence ID" value="NZ_JBHSXH010000015.1"/>
</dbReference>
<dbReference type="Proteomes" id="UP001596408">
    <property type="component" value="Unassembled WGS sequence"/>
</dbReference>
<gene>
    <name evidence="2" type="ORF">ACFQEV_17200</name>
</gene>
<feature type="transmembrane region" description="Helical" evidence="1">
    <location>
        <begin position="9"/>
        <end position="28"/>
    </location>
</feature>
<evidence type="ECO:0000313" key="3">
    <source>
        <dbReference type="Proteomes" id="UP001596408"/>
    </source>
</evidence>
<protein>
    <submittedName>
        <fullName evidence="2">Uncharacterized protein</fullName>
    </submittedName>
</protein>
<evidence type="ECO:0000313" key="2">
    <source>
        <dbReference type="EMBL" id="MFC6826715.1"/>
    </source>
</evidence>
<evidence type="ECO:0000256" key="1">
    <source>
        <dbReference type="SAM" id="Phobius"/>
    </source>
</evidence>
<accession>A0ABD5U1E0</accession>
<sequence length="125" mass="13334">MDALRIERVCWSLLLGGFLAVLAAGLLVPDPTGALWVGGVLLAAVVAVPLSYWFFTWAELDDARVGDRTVELVTLIAVTVSLRMLLNAVGVGGFVNSFVSIGGGYAAFSRAQQWNPVRRSRGEAL</sequence>
<name>A0ABD5U1E0_9EURY</name>
<keyword evidence="1" id="KW-0812">Transmembrane</keyword>
<feature type="transmembrane region" description="Helical" evidence="1">
    <location>
        <begin position="34"/>
        <end position="57"/>
    </location>
</feature>